<protein>
    <recommendedName>
        <fullName evidence="3">Stage II sporulation protein M</fullName>
    </recommendedName>
</protein>
<keyword evidence="1" id="KW-0812">Transmembrane</keyword>
<feature type="transmembrane region" description="Helical" evidence="1">
    <location>
        <begin position="80"/>
        <end position="99"/>
    </location>
</feature>
<evidence type="ECO:0008006" key="3">
    <source>
        <dbReference type="Google" id="ProtNLM"/>
    </source>
</evidence>
<evidence type="ECO:0000256" key="1">
    <source>
        <dbReference type="SAM" id="Phobius"/>
    </source>
</evidence>
<gene>
    <name evidence="2" type="ORF">ENM31_05145</name>
</gene>
<proteinExistence type="predicted"/>
<sequence length="180" mass="19274">MPKLSPFAISRFLSALAATALLIILLAAGALTPVPVPEAQNMVESFEELVASLTVSPAGIFFNNLVASLLMIIPALGMALAAYIVYNTGLVIGAISTTSNTPVGLSLLIPFLTFYGFVEMLAYGFAVSESFFLTSAVVRRRFRSEMVVVPYVLGVVVLLLALAAVIEWLLIRLFQTFLPS</sequence>
<dbReference type="AlphaFoldDB" id="A0A7J3VUN2"/>
<feature type="transmembrane region" description="Helical" evidence="1">
    <location>
        <begin position="49"/>
        <end position="73"/>
    </location>
</feature>
<reference evidence="2" key="1">
    <citation type="journal article" date="2020" name="mSystems">
        <title>Genome- and Community-Level Interaction Insights into Carbon Utilization and Element Cycling Functions of Hydrothermarchaeota in Hydrothermal Sediment.</title>
        <authorList>
            <person name="Zhou Z."/>
            <person name="Liu Y."/>
            <person name="Xu W."/>
            <person name="Pan J."/>
            <person name="Luo Z.H."/>
            <person name="Li M."/>
        </authorList>
    </citation>
    <scope>NUCLEOTIDE SEQUENCE [LARGE SCALE GENOMIC DNA]</scope>
    <source>
        <strain evidence="2">SpSt-1074</strain>
    </source>
</reference>
<keyword evidence="1" id="KW-1133">Transmembrane helix</keyword>
<comment type="caution">
    <text evidence="2">The sequence shown here is derived from an EMBL/GenBank/DDBJ whole genome shotgun (WGS) entry which is preliminary data.</text>
</comment>
<evidence type="ECO:0000313" key="2">
    <source>
        <dbReference type="EMBL" id="HHM44662.1"/>
    </source>
</evidence>
<dbReference type="EMBL" id="DRXH01000178">
    <property type="protein sequence ID" value="HHM44662.1"/>
    <property type="molecule type" value="Genomic_DNA"/>
</dbReference>
<accession>A0A7J3VUN2</accession>
<feature type="transmembrane region" description="Helical" evidence="1">
    <location>
        <begin position="105"/>
        <end position="127"/>
    </location>
</feature>
<feature type="transmembrane region" description="Helical" evidence="1">
    <location>
        <begin position="148"/>
        <end position="171"/>
    </location>
</feature>
<organism evidence="2">
    <name type="scientific">Caldiarchaeum subterraneum</name>
    <dbReference type="NCBI Taxonomy" id="311458"/>
    <lineage>
        <taxon>Archaea</taxon>
        <taxon>Nitrososphaerota</taxon>
        <taxon>Candidatus Caldarchaeales</taxon>
        <taxon>Candidatus Caldarchaeaceae</taxon>
        <taxon>Candidatus Caldarchaeum</taxon>
    </lineage>
</organism>
<name>A0A7J3VUN2_CALS0</name>
<keyword evidence="1" id="KW-0472">Membrane</keyword>